<feature type="region of interest" description="Disordered" evidence="1">
    <location>
        <begin position="156"/>
        <end position="187"/>
    </location>
</feature>
<gene>
    <name evidence="3" type="primary">20340890</name>
    <name evidence="2" type="ORF">GGTG_00432</name>
</gene>
<feature type="compositionally biased region" description="Polar residues" evidence="1">
    <location>
        <begin position="156"/>
        <end position="165"/>
    </location>
</feature>
<feature type="compositionally biased region" description="Pro residues" evidence="1">
    <location>
        <begin position="411"/>
        <end position="423"/>
    </location>
</feature>
<feature type="compositionally biased region" description="Low complexity" evidence="1">
    <location>
        <begin position="252"/>
        <end position="261"/>
    </location>
</feature>
<dbReference type="RefSeq" id="XP_009216442.1">
    <property type="nucleotide sequence ID" value="XM_009218178.1"/>
</dbReference>
<protein>
    <submittedName>
        <fullName evidence="2 3">Uncharacterized protein</fullName>
    </submittedName>
</protein>
<feature type="region of interest" description="Disordered" evidence="1">
    <location>
        <begin position="477"/>
        <end position="514"/>
    </location>
</feature>
<dbReference type="EnsemblFungi" id="EJT80433">
    <property type="protein sequence ID" value="EJT80433"/>
    <property type="gene ID" value="GGTG_00432"/>
</dbReference>
<organism evidence="2">
    <name type="scientific">Gaeumannomyces tritici (strain R3-111a-1)</name>
    <name type="common">Wheat and barley take-all root rot fungus</name>
    <name type="synonym">Gaeumannomyces graminis var. tritici</name>
    <dbReference type="NCBI Taxonomy" id="644352"/>
    <lineage>
        <taxon>Eukaryota</taxon>
        <taxon>Fungi</taxon>
        <taxon>Dikarya</taxon>
        <taxon>Ascomycota</taxon>
        <taxon>Pezizomycotina</taxon>
        <taxon>Sordariomycetes</taxon>
        <taxon>Sordariomycetidae</taxon>
        <taxon>Magnaporthales</taxon>
        <taxon>Magnaporthaceae</taxon>
        <taxon>Gaeumannomyces</taxon>
    </lineage>
</organism>
<reference evidence="2" key="2">
    <citation type="submission" date="2010-07" db="EMBL/GenBank/DDBJ databases">
        <authorList>
            <consortium name="The Broad Institute Genome Sequencing Platform"/>
            <consortium name="Broad Institute Genome Sequencing Center for Infectious Disease"/>
            <person name="Ma L.-J."/>
            <person name="Dead R."/>
            <person name="Young S."/>
            <person name="Zeng Q."/>
            <person name="Koehrsen M."/>
            <person name="Alvarado L."/>
            <person name="Berlin A."/>
            <person name="Chapman S.B."/>
            <person name="Chen Z."/>
            <person name="Freedman E."/>
            <person name="Gellesch M."/>
            <person name="Goldberg J."/>
            <person name="Griggs A."/>
            <person name="Gujja S."/>
            <person name="Heilman E.R."/>
            <person name="Heiman D."/>
            <person name="Hepburn T."/>
            <person name="Howarth C."/>
            <person name="Jen D."/>
            <person name="Larson L."/>
            <person name="Mehta T."/>
            <person name="Neiman D."/>
            <person name="Pearson M."/>
            <person name="Roberts A."/>
            <person name="Saif S."/>
            <person name="Shea T."/>
            <person name="Shenoy N."/>
            <person name="Sisk P."/>
            <person name="Stolte C."/>
            <person name="Sykes S."/>
            <person name="Walk T."/>
            <person name="White J."/>
            <person name="Yandava C."/>
            <person name="Haas B."/>
            <person name="Nusbaum C."/>
            <person name="Birren B."/>
        </authorList>
    </citation>
    <scope>NUCLEOTIDE SEQUENCE</scope>
    <source>
        <strain evidence="2">R3-111a-1</strain>
    </source>
</reference>
<evidence type="ECO:0000313" key="2">
    <source>
        <dbReference type="EMBL" id="EJT80433.1"/>
    </source>
</evidence>
<sequence>MPPERTARGWGYVRRVSRTDPQDGADDGSPSRLSLTAGFCSKRFGIRGFEVISDSSSGSDTTNHFLIEIADAIETAKVRTVRAQDAHLGTAEIAPMPVRGEPPSVSYGAIPGMTSRGGFVYPADTSLPPPTLDPPSPGKVESMQKLQDFRNLVERLQNSKSSITSGGPVDTRKQLDTSEESNVTSASLLSKQSLLTAVSVPSSKASIDNGSREAAGDCKKDLADITDAGTKVAKPKKAEGLNPAAAVFAPSKKSAPSSMAAGPGGSGQAQMTGQSAAPVIPLNGAFVPGSGIPPGPMIAIIPPPVIQTPQGQLLPTAPFSVALPLSSNMMQPDISALLAMQQLMIQQAALQAQLAAAGGGMLPMLGRRPPPFAGPAPPPPRSGSPVKISFRPPGQTFDRPRPMPSGMPSGPAAPRPPQLPLAPRPVANQDLLKFDPKGNLIDIPKPRGHDNPLLQLQYEAAIEWKKEHVPGYAEECRRRQNDRNDRNALRNMQQHFTQGPNPAKRGRAHGDDVV</sequence>
<dbReference type="eggNOG" id="ENOG502T313">
    <property type="taxonomic scope" value="Eukaryota"/>
</dbReference>
<feature type="region of interest" description="Disordered" evidence="1">
    <location>
        <begin position="1"/>
        <end position="32"/>
    </location>
</feature>
<feature type="compositionally biased region" description="Pro residues" evidence="1">
    <location>
        <begin position="368"/>
        <end position="382"/>
    </location>
</feature>
<reference evidence="3" key="5">
    <citation type="submission" date="2018-04" db="UniProtKB">
        <authorList>
            <consortium name="EnsemblFungi"/>
        </authorList>
    </citation>
    <scope>IDENTIFICATION</scope>
    <source>
        <strain evidence="3">R3-111a-1</strain>
    </source>
</reference>
<feature type="region of interest" description="Disordered" evidence="1">
    <location>
        <begin position="252"/>
        <end position="272"/>
    </location>
</feature>
<dbReference type="HOGENOM" id="CLU_530008_0_0_1"/>
<feature type="region of interest" description="Disordered" evidence="1">
    <location>
        <begin position="368"/>
        <end position="424"/>
    </location>
</feature>
<accession>J3NGP3</accession>
<evidence type="ECO:0000256" key="1">
    <source>
        <dbReference type="SAM" id="MobiDB-lite"/>
    </source>
</evidence>
<proteinExistence type="predicted"/>
<feature type="compositionally biased region" description="Basic and acidic residues" evidence="1">
    <location>
        <begin position="477"/>
        <end position="488"/>
    </location>
</feature>
<dbReference type="AlphaFoldDB" id="J3NGP3"/>
<dbReference type="OrthoDB" id="4755921at2759"/>
<reference evidence="4" key="1">
    <citation type="submission" date="2010-07" db="EMBL/GenBank/DDBJ databases">
        <title>The genome sequence of Gaeumannomyces graminis var. tritici strain R3-111a-1.</title>
        <authorList>
            <consortium name="The Broad Institute Genome Sequencing Platform"/>
            <person name="Ma L.-J."/>
            <person name="Dead R."/>
            <person name="Young S."/>
            <person name="Zeng Q."/>
            <person name="Koehrsen M."/>
            <person name="Alvarado L."/>
            <person name="Berlin A."/>
            <person name="Chapman S.B."/>
            <person name="Chen Z."/>
            <person name="Freedman E."/>
            <person name="Gellesch M."/>
            <person name="Goldberg J."/>
            <person name="Griggs A."/>
            <person name="Gujja S."/>
            <person name="Heilman E.R."/>
            <person name="Heiman D."/>
            <person name="Hepburn T."/>
            <person name="Howarth C."/>
            <person name="Jen D."/>
            <person name="Larson L."/>
            <person name="Mehta T."/>
            <person name="Neiman D."/>
            <person name="Pearson M."/>
            <person name="Roberts A."/>
            <person name="Saif S."/>
            <person name="Shea T."/>
            <person name="Shenoy N."/>
            <person name="Sisk P."/>
            <person name="Stolte C."/>
            <person name="Sykes S."/>
            <person name="Walk T."/>
            <person name="White J."/>
            <person name="Yandava C."/>
            <person name="Haas B."/>
            <person name="Nusbaum C."/>
            <person name="Birren B."/>
        </authorList>
    </citation>
    <scope>NUCLEOTIDE SEQUENCE [LARGE SCALE GENOMIC DNA]</scope>
    <source>
        <strain evidence="4">R3-111a-1</strain>
    </source>
</reference>
<reference evidence="3" key="4">
    <citation type="journal article" date="2015" name="G3 (Bethesda)">
        <title>Genome sequences of three phytopathogenic species of the Magnaporthaceae family of fungi.</title>
        <authorList>
            <person name="Okagaki L.H."/>
            <person name="Nunes C.C."/>
            <person name="Sailsbery J."/>
            <person name="Clay B."/>
            <person name="Brown D."/>
            <person name="John T."/>
            <person name="Oh Y."/>
            <person name="Young N."/>
            <person name="Fitzgerald M."/>
            <person name="Haas B.J."/>
            <person name="Zeng Q."/>
            <person name="Young S."/>
            <person name="Adiconis X."/>
            <person name="Fan L."/>
            <person name="Levin J.Z."/>
            <person name="Mitchell T.K."/>
            <person name="Okubara P.A."/>
            <person name="Farman M.L."/>
            <person name="Kohn L.M."/>
            <person name="Birren B."/>
            <person name="Ma L.-J."/>
            <person name="Dean R.A."/>
        </authorList>
    </citation>
    <scope>NUCLEOTIDE SEQUENCE</scope>
    <source>
        <strain evidence="3">R3-111a-1</strain>
    </source>
</reference>
<reference evidence="2" key="3">
    <citation type="submission" date="2010-09" db="EMBL/GenBank/DDBJ databases">
        <title>Annotation of Gaeumannomyces graminis var. tritici R3-111a-1.</title>
        <authorList>
            <consortium name="The Broad Institute Genome Sequencing Platform"/>
            <person name="Ma L.-J."/>
            <person name="Dead R."/>
            <person name="Young S.K."/>
            <person name="Zeng Q."/>
            <person name="Gargeya S."/>
            <person name="Fitzgerald M."/>
            <person name="Haas B."/>
            <person name="Abouelleil A."/>
            <person name="Alvarado L."/>
            <person name="Arachchi H.M."/>
            <person name="Berlin A."/>
            <person name="Brown A."/>
            <person name="Chapman S.B."/>
            <person name="Chen Z."/>
            <person name="Dunbar C."/>
            <person name="Freedman E."/>
            <person name="Gearin G."/>
            <person name="Gellesch M."/>
            <person name="Goldberg J."/>
            <person name="Griggs A."/>
            <person name="Gujja S."/>
            <person name="Heiman D."/>
            <person name="Howarth C."/>
            <person name="Larson L."/>
            <person name="Lui A."/>
            <person name="MacDonald P.J.P."/>
            <person name="Mehta T."/>
            <person name="Montmayeur A."/>
            <person name="Murphy C."/>
            <person name="Neiman D."/>
            <person name="Pearson M."/>
            <person name="Priest M."/>
            <person name="Roberts A."/>
            <person name="Saif S."/>
            <person name="Shea T."/>
            <person name="Shenoy N."/>
            <person name="Sisk P."/>
            <person name="Stolte C."/>
            <person name="Sykes S."/>
            <person name="Yandava C."/>
            <person name="Wortman J."/>
            <person name="Nusbaum C."/>
            <person name="Birren B."/>
        </authorList>
    </citation>
    <scope>NUCLEOTIDE SEQUENCE</scope>
    <source>
        <strain evidence="2">R3-111a-1</strain>
    </source>
</reference>
<dbReference type="GeneID" id="20340890"/>
<keyword evidence="4" id="KW-1185">Reference proteome</keyword>
<dbReference type="Proteomes" id="UP000006039">
    <property type="component" value="Unassembled WGS sequence"/>
</dbReference>
<evidence type="ECO:0000313" key="4">
    <source>
        <dbReference type="Proteomes" id="UP000006039"/>
    </source>
</evidence>
<dbReference type="EMBL" id="GL385395">
    <property type="protein sequence ID" value="EJT80433.1"/>
    <property type="molecule type" value="Genomic_DNA"/>
</dbReference>
<evidence type="ECO:0000313" key="3">
    <source>
        <dbReference type="EnsemblFungi" id="EJT80433"/>
    </source>
</evidence>
<dbReference type="VEuPathDB" id="FungiDB:GGTG_00432"/>
<name>J3NGP3_GAET3</name>